<evidence type="ECO:0000313" key="10">
    <source>
        <dbReference type="Proteomes" id="UP000770015"/>
    </source>
</evidence>
<proteinExistence type="predicted"/>
<gene>
    <name evidence="9" type="ORF">F5X68DRAFT_269025</name>
</gene>
<dbReference type="InterPro" id="IPR036259">
    <property type="entry name" value="MFS_trans_sf"/>
</dbReference>
<feature type="transmembrane region" description="Helical" evidence="7">
    <location>
        <begin position="59"/>
        <end position="77"/>
    </location>
</feature>
<dbReference type="GO" id="GO:0016020">
    <property type="term" value="C:membrane"/>
    <property type="evidence" value="ECO:0007669"/>
    <property type="project" value="UniProtKB-SubCell"/>
</dbReference>
<dbReference type="SUPFAM" id="SSF103473">
    <property type="entry name" value="MFS general substrate transporter"/>
    <property type="match status" value="1"/>
</dbReference>
<sequence length="469" mass="51544">MAIEKSPKPVAQQANDELGKSPVEMSNEDGEKGSAVEGYDVYVDPVLEKKVLRRLDKRFAPLFCALYFMAYLDRSNIGNAAVAGLRTDLGLTGPQFSVAVSVFFATYVIFMVPFVLAQRWLKTHRAIATMACAWSIVTICTAFVTSYGGLLACRLVLGICESGFFPCISLYITMVYNRQEQGLRFAYLFSATAFSGMFGGLVATGITRIGKVGSLGAWSWLYIIEGLISLTVVPWAFFGLPEFPARAKWWTPEERDTMERRELKRQEYMGANHFEWSQVFSALRTWRLYTGALIQFFQDIILYGFSSFLPSILRDGLGYSTLEAQYLSVPVYLLGGISFFVAALIGDKWGLRGSALFVLDIFAVVGYAILLAVENSGVRYFACFMIALPLYCGPGLNETWIVNNTAPHYRRATSLGISQAVGNVAGALPTGPLVLAGVGHHLHGADRDSDCALQDGEQEEGRDPGGYSA</sequence>
<feature type="region of interest" description="Disordered" evidence="6">
    <location>
        <begin position="1"/>
        <end position="32"/>
    </location>
</feature>
<comment type="subcellular location">
    <subcellularLocation>
        <location evidence="1">Membrane</location>
        <topology evidence="1">Multi-pass membrane protein</topology>
    </subcellularLocation>
</comment>
<feature type="transmembrane region" description="Helical" evidence="7">
    <location>
        <begin position="128"/>
        <end position="149"/>
    </location>
</feature>
<dbReference type="OrthoDB" id="2962993at2759"/>
<feature type="domain" description="Major facilitator superfamily (MFS) profile" evidence="8">
    <location>
        <begin position="59"/>
        <end position="469"/>
    </location>
</feature>
<feature type="transmembrane region" description="Helical" evidence="7">
    <location>
        <begin position="326"/>
        <end position="346"/>
    </location>
</feature>
<evidence type="ECO:0000256" key="7">
    <source>
        <dbReference type="SAM" id="Phobius"/>
    </source>
</evidence>
<dbReference type="GO" id="GO:0022857">
    <property type="term" value="F:transmembrane transporter activity"/>
    <property type="evidence" value="ECO:0007669"/>
    <property type="project" value="InterPro"/>
</dbReference>
<keyword evidence="5 7" id="KW-0472">Membrane</keyword>
<feature type="transmembrane region" description="Helical" evidence="7">
    <location>
        <begin position="97"/>
        <end position="116"/>
    </location>
</feature>
<dbReference type="FunFam" id="1.20.1250.20:FF:000018">
    <property type="entry name" value="MFS transporter permease"/>
    <property type="match status" value="1"/>
</dbReference>
<dbReference type="PANTHER" id="PTHR43791:SF24">
    <property type="entry name" value="NICOTINIC ACID PLASMA MEMBRANE TRANSPORTER"/>
    <property type="match status" value="1"/>
</dbReference>
<feature type="transmembrane region" description="Helical" evidence="7">
    <location>
        <begin position="155"/>
        <end position="173"/>
    </location>
</feature>
<keyword evidence="10" id="KW-1185">Reference proteome</keyword>
<dbReference type="PANTHER" id="PTHR43791">
    <property type="entry name" value="PERMEASE-RELATED"/>
    <property type="match status" value="1"/>
</dbReference>
<dbReference type="Proteomes" id="UP000770015">
    <property type="component" value="Unassembled WGS sequence"/>
</dbReference>
<protein>
    <submittedName>
        <fullName evidence="9">High-affinity nicotinic acid transporter</fullName>
    </submittedName>
</protein>
<organism evidence="9 10">
    <name type="scientific">Plectosphaerella plurivora</name>
    <dbReference type="NCBI Taxonomy" id="936078"/>
    <lineage>
        <taxon>Eukaryota</taxon>
        <taxon>Fungi</taxon>
        <taxon>Dikarya</taxon>
        <taxon>Ascomycota</taxon>
        <taxon>Pezizomycotina</taxon>
        <taxon>Sordariomycetes</taxon>
        <taxon>Hypocreomycetidae</taxon>
        <taxon>Glomerellales</taxon>
        <taxon>Plectosphaerellaceae</taxon>
        <taxon>Plectosphaerella</taxon>
    </lineage>
</organism>
<dbReference type="Pfam" id="PF07690">
    <property type="entry name" value="MFS_1"/>
    <property type="match status" value="1"/>
</dbReference>
<name>A0A9P8VC32_9PEZI</name>
<dbReference type="Gene3D" id="1.20.1250.20">
    <property type="entry name" value="MFS general substrate transporter like domains"/>
    <property type="match status" value="2"/>
</dbReference>
<evidence type="ECO:0000256" key="3">
    <source>
        <dbReference type="ARBA" id="ARBA00022692"/>
    </source>
</evidence>
<dbReference type="InterPro" id="IPR020846">
    <property type="entry name" value="MFS_dom"/>
</dbReference>
<keyword evidence="2" id="KW-0813">Transport</keyword>
<feature type="transmembrane region" description="Helical" evidence="7">
    <location>
        <begin position="353"/>
        <end position="373"/>
    </location>
</feature>
<dbReference type="EMBL" id="JAGSXJ010000013">
    <property type="protein sequence ID" value="KAH6686207.1"/>
    <property type="molecule type" value="Genomic_DNA"/>
</dbReference>
<dbReference type="AlphaFoldDB" id="A0A9P8VC32"/>
<evidence type="ECO:0000256" key="5">
    <source>
        <dbReference type="ARBA" id="ARBA00023136"/>
    </source>
</evidence>
<evidence type="ECO:0000256" key="4">
    <source>
        <dbReference type="ARBA" id="ARBA00022989"/>
    </source>
</evidence>
<feature type="transmembrane region" description="Helical" evidence="7">
    <location>
        <begin position="379"/>
        <end position="401"/>
    </location>
</feature>
<dbReference type="InterPro" id="IPR011701">
    <property type="entry name" value="MFS"/>
</dbReference>
<evidence type="ECO:0000259" key="8">
    <source>
        <dbReference type="PROSITE" id="PS50850"/>
    </source>
</evidence>
<keyword evidence="3 7" id="KW-0812">Transmembrane</keyword>
<comment type="caution">
    <text evidence="9">The sequence shown here is derived from an EMBL/GenBank/DDBJ whole genome shotgun (WGS) entry which is preliminary data.</text>
</comment>
<feature type="transmembrane region" description="Helical" evidence="7">
    <location>
        <begin position="218"/>
        <end position="238"/>
    </location>
</feature>
<evidence type="ECO:0000256" key="6">
    <source>
        <dbReference type="SAM" id="MobiDB-lite"/>
    </source>
</evidence>
<evidence type="ECO:0000313" key="9">
    <source>
        <dbReference type="EMBL" id="KAH6686207.1"/>
    </source>
</evidence>
<evidence type="ECO:0000256" key="1">
    <source>
        <dbReference type="ARBA" id="ARBA00004141"/>
    </source>
</evidence>
<dbReference type="PROSITE" id="PS50850">
    <property type="entry name" value="MFS"/>
    <property type="match status" value="1"/>
</dbReference>
<reference evidence="9" key="1">
    <citation type="journal article" date="2021" name="Nat. Commun.">
        <title>Genetic determinants of endophytism in the Arabidopsis root mycobiome.</title>
        <authorList>
            <person name="Mesny F."/>
            <person name="Miyauchi S."/>
            <person name="Thiergart T."/>
            <person name="Pickel B."/>
            <person name="Atanasova L."/>
            <person name="Karlsson M."/>
            <person name="Huettel B."/>
            <person name="Barry K.W."/>
            <person name="Haridas S."/>
            <person name="Chen C."/>
            <person name="Bauer D."/>
            <person name="Andreopoulos W."/>
            <person name="Pangilinan J."/>
            <person name="LaButti K."/>
            <person name="Riley R."/>
            <person name="Lipzen A."/>
            <person name="Clum A."/>
            <person name="Drula E."/>
            <person name="Henrissat B."/>
            <person name="Kohler A."/>
            <person name="Grigoriev I.V."/>
            <person name="Martin F.M."/>
            <person name="Hacquard S."/>
        </authorList>
    </citation>
    <scope>NUCLEOTIDE SEQUENCE</scope>
    <source>
        <strain evidence="9">MPI-SDFR-AT-0117</strain>
    </source>
</reference>
<evidence type="ECO:0000256" key="2">
    <source>
        <dbReference type="ARBA" id="ARBA00022448"/>
    </source>
</evidence>
<keyword evidence="4 7" id="KW-1133">Transmembrane helix</keyword>
<accession>A0A9P8VC32</accession>
<feature type="transmembrane region" description="Helical" evidence="7">
    <location>
        <begin position="185"/>
        <end position="206"/>
    </location>
</feature>